<feature type="compositionally biased region" description="Basic and acidic residues" evidence="1">
    <location>
        <begin position="317"/>
        <end position="326"/>
    </location>
</feature>
<name>A0ABS7U1I5_9BACT</name>
<comment type="caution">
    <text evidence="3">The sequence shown here is derived from an EMBL/GenBank/DDBJ whole genome shotgun (WGS) entry which is preliminary data.</text>
</comment>
<dbReference type="Pfam" id="PF13358">
    <property type="entry name" value="DDE_3"/>
    <property type="match status" value="1"/>
</dbReference>
<dbReference type="InterPro" id="IPR009057">
    <property type="entry name" value="Homeodomain-like_sf"/>
</dbReference>
<organism evidence="3 4">
    <name type="scientific">Nannocystis pusilla</name>
    <dbReference type="NCBI Taxonomy" id="889268"/>
    <lineage>
        <taxon>Bacteria</taxon>
        <taxon>Pseudomonadati</taxon>
        <taxon>Myxococcota</taxon>
        <taxon>Polyangia</taxon>
        <taxon>Nannocystales</taxon>
        <taxon>Nannocystaceae</taxon>
        <taxon>Nannocystis</taxon>
    </lineage>
</organism>
<dbReference type="EMBL" id="JAIRAU010000047">
    <property type="protein sequence ID" value="MBZ5714387.1"/>
    <property type="molecule type" value="Genomic_DNA"/>
</dbReference>
<dbReference type="InterPro" id="IPR047655">
    <property type="entry name" value="Transpos_IS630-like"/>
</dbReference>
<keyword evidence="4" id="KW-1185">Reference proteome</keyword>
<feature type="region of interest" description="Disordered" evidence="1">
    <location>
        <begin position="317"/>
        <end position="362"/>
    </location>
</feature>
<dbReference type="Pfam" id="PF13565">
    <property type="entry name" value="HTH_32"/>
    <property type="match status" value="1"/>
</dbReference>
<evidence type="ECO:0000259" key="2">
    <source>
        <dbReference type="Pfam" id="PF13358"/>
    </source>
</evidence>
<reference evidence="3" key="1">
    <citation type="submission" date="2021-08" db="EMBL/GenBank/DDBJ databases">
        <authorList>
            <person name="Stevens D.C."/>
        </authorList>
    </citation>
    <scope>NUCLEOTIDE SEQUENCE</scope>
    <source>
        <strain evidence="3">DSM 53165</strain>
    </source>
</reference>
<dbReference type="SUPFAM" id="SSF46689">
    <property type="entry name" value="Homeodomain-like"/>
    <property type="match status" value="1"/>
</dbReference>
<dbReference type="Proteomes" id="UP001139031">
    <property type="component" value="Unassembled WGS sequence"/>
</dbReference>
<feature type="domain" description="Tc1-like transposase DDE" evidence="2">
    <location>
        <begin position="164"/>
        <end position="302"/>
    </location>
</feature>
<sequence>MLARSGRAEARLVLRAKLVLLAAEGHSNQDIARSLGCHVDTVRVWRGRFARDGRVVTLEDRPRSGRPARISPAARCELIKLACDKPANHGLQTRTTWTYATLARRLLHETGIGLSVSEVGRILRNEDFRPHKMRLWLHSPDPDFCRKVQRICDLYHHPPDGAHVLCVDEKTGMQALGRRFPSKLPAPGRAGRFEFEYVRRGTSSLIAAFDVRTGRVLGECKPQRRAEDLVGFMEALARNYPTGQVYIVWDNLNIHYDGSDNRWVRFNQRHGDRFHFVYTPIHASWINQIEIWFSLLQRRVLRCRLSLRRCLAPRRDGLHPPLEPRRSPPVQLDLSWPLRPNSAASRRMSRPRTSRNTAAKTDDDARAVEQFLRQYQGLAHIRVRHRAPLITLESGPADDPVLHARLRRLAANLWQLEMATHTGRWEPTPFRASRDELLELLLGNFGWTLSERA</sequence>
<evidence type="ECO:0000256" key="1">
    <source>
        <dbReference type="SAM" id="MobiDB-lite"/>
    </source>
</evidence>
<dbReference type="InterPro" id="IPR038717">
    <property type="entry name" value="Tc1-like_DDE_dom"/>
</dbReference>
<accession>A0ABS7U1I5</accession>
<gene>
    <name evidence="3" type="ORF">K7C98_34585</name>
</gene>
<protein>
    <submittedName>
        <fullName evidence="3">IS630 family transposase</fullName>
    </submittedName>
</protein>
<dbReference type="NCBIfam" id="NF033545">
    <property type="entry name" value="transpos_IS630"/>
    <property type="match status" value="1"/>
</dbReference>
<proteinExistence type="predicted"/>
<evidence type="ECO:0000313" key="3">
    <source>
        <dbReference type="EMBL" id="MBZ5714387.1"/>
    </source>
</evidence>
<evidence type="ECO:0000313" key="4">
    <source>
        <dbReference type="Proteomes" id="UP001139031"/>
    </source>
</evidence>